<dbReference type="SUPFAM" id="SSF53850">
    <property type="entry name" value="Periplasmic binding protein-like II"/>
    <property type="match status" value="1"/>
</dbReference>
<protein>
    <recommendedName>
        <fullName evidence="3">Solute-binding protein family 3/N-terminal domain-containing protein</fullName>
    </recommendedName>
</protein>
<organism evidence="1 2">
    <name type="scientific">Spartinivicinus poritis</name>
    <dbReference type="NCBI Taxonomy" id="2994640"/>
    <lineage>
        <taxon>Bacteria</taxon>
        <taxon>Pseudomonadati</taxon>
        <taxon>Pseudomonadota</taxon>
        <taxon>Gammaproteobacteria</taxon>
        <taxon>Oceanospirillales</taxon>
        <taxon>Zooshikellaceae</taxon>
        <taxon>Spartinivicinus</taxon>
    </lineage>
</organism>
<sequence length="274" mass="32232">MIYLKIIVFITVFSLSMLANSLQSVDVWTYYQNPPFVVSSENNHGLTYKFFCYLNIKYKDKMEFNVHFIPKRRINYYLSKGEAGVVPWVSPLFFNDKNMDHYLWSQSIIDDQQDIISLATNKVTYSNKHALTGLLVGAIIGHRYIVIDDLVENKLMFRKNFRNEEIVLNVLLNNRVDFITLPRSTIQFYIKSLKLEEKLYISPKPLQAYSRRLLITPNLKSVHQFFIKILPELIESPTWFFIEEQHAAFDKNVKLSKEHLSEEEATYIKACEPL</sequence>
<accession>A0ABT5UCY4</accession>
<dbReference type="RefSeq" id="WP_274690573.1">
    <property type="nucleotide sequence ID" value="NZ_JAPMOU010000031.1"/>
</dbReference>
<dbReference type="EMBL" id="JAPMOU010000031">
    <property type="protein sequence ID" value="MDE1464243.1"/>
    <property type="molecule type" value="Genomic_DNA"/>
</dbReference>
<comment type="caution">
    <text evidence="1">The sequence shown here is derived from an EMBL/GenBank/DDBJ whole genome shotgun (WGS) entry which is preliminary data.</text>
</comment>
<gene>
    <name evidence="1" type="ORF">ORQ98_19985</name>
</gene>
<proteinExistence type="predicted"/>
<evidence type="ECO:0008006" key="3">
    <source>
        <dbReference type="Google" id="ProtNLM"/>
    </source>
</evidence>
<dbReference type="Proteomes" id="UP001528823">
    <property type="component" value="Unassembled WGS sequence"/>
</dbReference>
<evidence type="ECO:0000313" key="2">
    <source>
        <dbReference type="Proteomes" id="UP001528823"/>
    </source>
</evidence>
<keyword evidence="2" id="KW-1185">Reference proteome</keyword>
<name>A0ABT5UCY4_9GAMM</name>
<reference evidence="1 2" key="1">
    <citation type="submission" date="2022-11" db="EMBL/GenBank/DDBJ databases">
        <title>Spartinivicinus poritis sp. nov., isolated from scleractinian coral Porites lutea.</title>
        <authorList>
            <person name="Zhang G."/>
            <person name="Cai L."/>
            <person name="Wei Q."/>
        </authorList>
    </citation>
    <scope>NUCLEOTIDE SEQUENCE [LARGE SCALE GENOMIC DNA]</scope>
    <source>
        <strain evidence="1 2">A2-2</strain>
    </source>
</reference>
<evidence type="ECO:0000313" key="1">
    <source>
        <dbReference type="EMBL" id="MDE1464243.1"/>
    </source>
</evidence>